<evidence type="ECO:0000256" key="1">
    <source>
        <dbReference type="ARBA" id="ARBA00022714"/>
    </source>
</evidence>
<evidence type="ECO:0000313" key="7">
    <source>
        <dbReference type="EMBL" id="MFD2833265.1"/>
    </source>
</evidence>
<comment type="caution">
    <text evidence="7">The sequence shown here is derived from an EMBL/GenBank/DDBJ whole genome shotgun (WGS) entry which is preliminary data.</text>
</comment>
<evidence type="ECO:0000259" key="6">
    <source>
        <dbReference type="PROSITE" id="PS51296"/>
    </source>
</evidence>
<keyword evidence="2" id="KW-0479">Metal-binding</keyword>
<keyword evidence="4" id="KW-0411">Iron-sulfur</keyword>
<feature type="chain" id="PRO_5046676640" evidence="5">
    <location>
        <begin position="20"/>
        <end position="142"/>
    </location>
</feature>
<feature type="domain" description="Rieske" evidence="6">
    <location>
        <begin position="43"/>
        <end position="140"/>
    </location>
</feature>
<sequence>MLRILKIFMISCLFLSCSATDDGYQNNPNLANLNFRFQLNLNLPEYNNLQFPGNSFATYTYGVKGIVIYNFNNSEYVAWELSDPNHPASDCSAMTVNGIIATCACEGNEYNIVTGEITKGEGQYTLKPYRIRRSGNIIEVSN</sequence>
<dbReference type="Gene3D" id="2.102.10.10">
    <property type="entry name" value="Rieske [2Fe-2S] iron-sulphur domain"/>
    <property type="match status" value="1"/>
</dbReference>
<dbReference type="Proteomes" id="UP001597438">
    <property type="component" value="Unassembled WGS sequence"/>
</dbReference>
<feature type="signal peptide" evidence="5">
    <location>
        <begin position="1"/>
        <end position="19"/>
    </location>
</feature>
<dbReference type="RefSeq" id="WP_251741028.1">
    <property type="nucleotide sequence ID" value="NZ_JBHUOJ010000016.1"/>
</dbReference>
<organism evidence="7 8">
    <name type="scientific">Christiangramia antarctica</name>
    <dbReference type="NCBI Taxonomy" id="2058158"/>
    <lineage>
        <taxon>Bacteria</taxon>
        <taxon>Pseudomonadati</taxon>
        <taxon>Bacteroidota</taxon>
        <taxon>Flavobacteriia</taxon>
        <taxon>Flavobacteriales</taxon>
        <taxon>Flavobacteriaceae</taxon>
        <taxon>Christiangramia</taxon>
    </lineage>
</organism>
<keyword evidence="5" id="KW-0732">Signal</keyword>
<evidence type="ECO:0000313" key="8">
    <source>
        <dbReference type="Proteomes" id="UP001597438"/>
    </source>
</evidence>
<dbReference type="PROSITE" id="PS51257">
    <property type="entry name" value="PROKAR_LIPOPROTEIN"/>
    <property type="match status" value="1"/>
</dbReference>
<proteinExistence type="predicted"/>
<evidence type="ECO:0000256" key="3">
    <source>
        <dbReference type="ARBA" id="ARBA00023004"/>
    </source>
</evidence>
<keyword evidence="8" id="KW-1185">Reference proteome</keyword>
<evidence type="ECO:0000256" key="5">
    <source>
        <dbReference type="SAM" id="SignalP"/>
    </source>
</evidence>
<accession>A0ABW5X3U3</accession>
<keyword evidence="1" id="KW-0001">2Fe-2S</keyword>
<gene>
    <name evidence="7" type="ORF">ACFSYS_08180</name>
</gene>
<name>A0ABW5X3U3_9FLAO</name>
<evidence type="ECO:0000256" key="4">
    <source>
        <dbReference type="ARBA" id="ARBA00023014"/>
    </source>
</evidence>
<protein>
    <submittedName>
        <fullName evidence="7">Rieske (2Fe-2S) protein</fullName>
    </submittedName>
</protein>
<keyword evidence="3" id="KW-0408">Iron</keyword>
<dbReference type="SUPFAM" id="SSF50022">
    <property type="entry name" value="ISP domain"/>
    <property type="match status" value="1"/>
</dbReference>
<dbReference type="InterPro" id="IPR017941">
    <property type="entry name" value="Rieske_2Fe-2S"/>
</dbReference>
<dbReference type="PROSITE" id="PS51296">
    <property type="entry name" value="RIESKE"/>
    <property type="match status" value="1"/>
</dbReference>
<reference evidence="8" key="1">
    <citation type="journal article" date="2019" name="Int. J. Syst. Evol. Microbiol.">
        <title>The Global Catalogue of Microorganisms (GCM) 10K type strain sequencing project: providing services to taxonomists for standard genome sequencing and annotation.</title>
        <authorList>
            <consortium name="The Broad Institute Genomics Platform"/>
            <consortium name="The Broad Institute Genome Sequencing Center for Infectious Disease"/>
            <person name="Wu L."/>
            <person name="Ma J."/>
        </authorList>
    </citation>
    <scope>NUCLEOTIDE SEQUENCE [LARGE SCALE GENOMIC DNA]</scope>
    <source>
        <strain evidence="8">KCTC 52925</strain>
    </source>
</reference>
<evidence type="ECO:0000256" key="2">
    <source>
        <dbReference type="ARBA" id="ARBA00022723"/>
    </source>
</evidence>
<dbReference type="InterPro" id="IPR036922">
    <property type="entry name" value="Rieske_2Fe-2S_sf"/>
</dbReference>
<dbReference type="EMBL" id="JBHUOJ010000016">
    <property type="protein sequence ID" value="MFD2833265.1"/>
    <property type="molecule type" value="Genomic_DNA"/>
</dbReference>